<sequence length="64" mass="7228">MSQLSSVITCIVRCQLLIHTGGPRFRYCYSKTLDKRRGGWTKNFLSSPSSITGKRSLLFFTSPV</sequence>
<dbReference type="AlphaFoldDB" id="A0AAN8MD88"/>
<evidence type="ECO:0000313" key="1">
    <source>
        <dbReference type="EMBL" id="KAK6324707.1"/>
    </source>
</evidence>
<dbReference type="Proteomes" id="UP001356427">
    <property type="component" value="Unassembled WGS sequence"/>
</dbReference>
<gene>
    <name evidence="1" type="ORF">J4Q44_G00040490</name>
</gene>
<name>A0AAN8MD88_9TELE</name>
<evidence type="ECO:0000313" key="2">
    <source>
        <dbReference type="Proteomes" id="UP001356427"/>
    </source>
</evidence>
<keyword evidence="2" id="KW-1185">Reference proteome</keyword>
<dbReference type="EMBL" id="JAGTTL010000003">
    <property type="protein sequence ID" value="KAK6324707.1"/>
    <property type="molecule type" value="Genomic_DNA"/>
</dbReference>
<organism evidence="1 2">
    <name type="scientific">Coregonus suidteri</name>
    <dbReference type="NCBI Taxonomy" id="861788"/>
    <lineage>
        <taxon>Eukaryota</taxon>
        <taxon>Metazoa</taxon>
        <taxon>Chordata</taxon>
        <taxon>Craniata</taxon>
        <taxon>Vertebrata</taxon>
        <taxon>Euteleostomi</taxon>
        <taxon>Actinopterygii</taxon>
        <taxon>Neopterygii</taxon>
        <taxon>Teleostei</taxon>
        <taxon>Protacanthopterygii</taxon>
        <taxon>Salmoniformes</taxon>
        <taxon>Salmonidae</taxon>
        <taxon>Coregoninae</taxon>
        <taxon>Coregonus</taxon>
    </lineage>
</organism>
<proteinExistence type="predicted"/>
<accession>A0AAN8MD88</accession>
<protein>
    <submittedName>
        <fullName evidence="1">Uncharacterized protein</fullName>
    </submittedName>
</protein>
<reference evidence="1 2" key="1">
    <citation type="submission" date="2021-04" db="EMBL/GenBank/DDBJ databases">
        <authorList>
            <person name="De Guttry C."/>
            <person name="Zahm M."/>
            <person name="Klopp C."/>
            <person name="Cabau C."/>
            <person name="Louis A."/>
            <person name="Berthelot C."/>
            <person name="Parey E."/>
            <person name="Roest Crollius H."/>
            <person name="Montfort J."/>
            <person name="Robinson-Rechavi M."/>
            <person name="Bucao C."/>
            <person name="Bouchez O."/>
            <person name="Gislard M."/>
            <person name="Lluch J."/>
            <person name="Milhes M."/>
            <person name="Lampietro C."/>
            <person name="Lopez Roques C."/>
            <person name="Donnadieu C."/>
            <person name="Braasch I."/>
            <person name="Desvignes T."/>
            <person name="Postlethwait J."/>
            <person name="Bobe J."/>
            <person name="Wedekind C."/>
            <person name="Guiguen Y."/>
        </authorList>
    </citation>
    <scope>NUCLEOTIDE SEQUENCE [LARGE SCALE GENOMIC DNA]</scope>
    <source>
        <strain evidence="1">Cs_M1</strain>
        <tissue evidence="1">Blood</tissue>
    </source>
</reference>
<comment type="caution">
    <text evidence="1">The sequence shown here is derived from an EMBL/GenBank/DDBJ whole genome shotgun (WGS) entry which is preliminary data.</text>
</comment>